<organism evidence="2 3">
    <name type="scientific">Microthlaspi erraticum</name>
    <dbReference type="NCBI Taxonomy" id="1685480"/>
    <lineage>
        <taxon>Eukaryota</taxon>
        <taxon>Viridiplantae</taxon>
        <taxon>Streptophyta</taxon>
        <taxon>Embryophyta</taxon>
        <taxon>Tracheophyta</taxon>
        <taxon>Spermatophyta</taxon>
        <taxon>Magnoliopsida</taxon>
        <taxon>eudicotyledons</taxon>
        <taxon>Gunneridae</taxon>
        <taxon>Pentapetalae</taxon>
        <taxon>rosids</taxon>
        <taxon>malvids</taxon>
        <taxon>Brassicales</taxon>
        <taxon>Brassicaceae</taxon>
        <taxon>Coluteocarpeae</taxon>
        <taxon>Microthlaspi</taxon>
    </lineage>
</organism>
<name>A0A6D2KG56_9BRAS</name>
<dbReference type="InterPro" id="IPR035992">
    <property type="entry name" value="Ricin_B-like_lectins"/>
</dbReference>
<dbReference type="Gene3D" id="2.80.10.50">
    <property type="match status" value="1"/>
</dbReference>
<accession>A0A6D2KG56</accession>
<dbReference type="CDD" id="cd23431">
    <property type="entry name" value="beta-trefoil_Ricin_AtEULS3-like"/>
    <property type="match status" value="1"/>
</dbReference>
<dbReference type="OrthoDB" id="7769065at2759"/>
<gene>
    <name evidence="2" type="ORF">MERR_LOCUS39282</name>
</gene>
<proteinExistence type="predicted"/>
<evidence type="ECO:0000313" key="2">
    <source>
        <dbReference type="EMBL" id="CAA7052047.1"/>
    </source>
</evidence>
<keyword evidence="3" id="KW-1185">Reference proteome</keyword>
<reference evidence="2" key="1">
    <citation type="submission" date="2020-01" db="EMBL/GenBank/DDBJ databases">
        <authorList>
            <person name="Mishra B."/>
        </authorList>
    </citation>
    <scope>NUCLEOTIDE SEQUENCE [LARGE SCALE GENOMIC DNA]</scope>
</reference>
<sequence>MEYPRNHQHHRHQQRDDGDEDDRRSFGQPPPRNNFADGPPPPGLYQPQQPHFDPYGPSPPAPAPYRSEPHFDPYAPPPPGPGSYRSEPYMEAPAPPPPFGQVSHVGHQSSNEINPPDHHRRYGGNPPPNSSLGSYGDQVSHVGHQSSNEIYPPDQRRYGGNPPPNSSLGSYGDQTGGVAHVSHHTGGVSHVSHHSSNQTGPPSGAHHASGENRLPGNLAGLAGRSTVKVFSKADPDYYLTIRDGKIILAPSDPSDQAQHWYKDEKYSTKVKDAEGFPCFALVNKATGEAVKHSAGAAKPVHLTRYDPDRLDESVLWTQSKDMGEGYRTIRMVNNVRLNVDAYHGDKKSGGVRDGTTIVLWDWNKGDNQLWKIFPFCKLCFNFFIMFALFRK</sequence>
<dbReference type="PANTHER" id="PTHR31257:SF2">
    <property type="entry name" value="RICIN B-LIKE LECTIN EULS3"/>
    <property type="match status" value="1"/>
</dbReference>
<evidence type="ECO:0000313" key="3">
    <source>
        <dbReference type="Proteomes" id="UP000467841"/>
    </source>
</evidence>
<dbReference type="SUPFAM" id="SSF50370">
    <property type="entry name" value="Ricin B-like lectins"/>
    <property type="match status" value="1"/>
</dbReference>
<comment type="caution">
    <text evidence="2">The sequence shown here is derived from an EMBL/GenBank/DDBJ whole genome shotgun (WGS) entry which is preliminary data.</text>
</comment>
<dbReference type="Proteomes" id="UP000467841">
    <property type="component" value="Unassembled WGS sequence"/>
</dbReference>
<dbReference type="AlphaFoldDB" id="A0A6D2KG56"/>
<dbReference type="EMBL" id="CACVBM020001496">
    <property type="protein sequence ID" value="CAA7052047.1"/>
    <property type="molecule type" value="Genomic_DNA"/>
</dbReference>
<dbReference type="PANTHER" id="PTHR31257">
    <property type="entry name" value="RICIN B-LIKE LECTIN EULS3"/>
    <property type="match status" value="1"/>
</dbReference>
<dbReference type="InterPro" id="IPR040249">
    <property type="entry name" value="Ricin_B-like_lectin_EULS3-like"/>
</dbReference>
<feature type="compositionally biased region" description="Low complexity" evidence="1">
    <location>
        <begin position="176"/>
        <end position="196"/>
    </location>
</feature>
<feature type="region of interest" description="Disordered" evidence="1">
    <location>
        <begin position="1"/>
        <end position="219"/>
    </location>
</feature>
<protein>
    <submittedName>
        <fullName evidence="2">Uncharacterized protein</fullName>
    </submittedName>
</protein>
<evidence type="ECO:0000256" key="1">
    <source>
        <dbReference type="SAM" id="MobiDB-lite"/>
    </source>
</evidence>
<feature type="compositionally biased region" description="Pro residues" evidence="1">
    <location>
        <begin position="28"/>
        <end position="44"/>
    </location>
</feature>
<feature type="compositionally biased region" description="Basic residues" evidence="1">
    <location>
        <begin position="1"/>
        <end position="13"/>
    </location>
</feature>